<reference evidence="1 2" key="1">
    <citation type="submission" date="2023-10" db="EMBL/GenBank/DDBJ databases">
        <title>Virgibacillus halophilus 5B73C genome.</title>
        <authorList>
            <person name="Miliotis G."/>
            <person name="Sengupta P."/>
            <person name="Hameed A."/>
            <person name="Chuvochina M."/>
            <person name="Mcdonagh F."/>
            <person name="Simpson A.C."/>
            <person name="Singh N.K."/>
            <person name="Rekha P.D."/>
            <person name="Raman K."/>
            <person name="Hugenholtz P."/>
            <person name="Venkateswaran K."/>
        </authorList>
    </citation>
    <scope>NUCLEOTIDE SEQUENCE [LARGE SCALE GENOMIC DNA]</scope>
    <source>
        <strain evidence="1 2">5B73C</strain>
    </source>
</reference>
<evidence type="ECO:0000313" key="2">
    <source>
        <dbReference type="Proteomes" id="UP001281447"/>
    </source>
</evidence>
<protein>
    <submittedName>
        <fullName evidence="1">Uncharacterized protein</fullName>
    </submittedName>
</protein>
<accession>A0ABU5C4U4</accession>
<organism evidence="1 2">
    <name type="scientific">Tigheibacillus halophilus</name>
    <dbReference type="NCBI Taxonomy" id="361280"/>
    <lineage>
        <taxon>Bacteria</taxon>
        <taxon>Bacillati</taxon>
        <taxon>Bacillota</taxon>
        <taxon>Bacilli</taxon>
        <taxon>Bacillales</taxon>
        <taxon>Bacillaceae</taxon>
        <taxon>Tigheibacillus</taxon>
    </lineage>
</organism>
<dbReference type="Proteomes" id="UP001281447">
    <property type="component" value="Unassembled WGS sequence"/>
</dbReference>
<evidence type="ECO:0000313" key="1">
    <source>
        <dbReference type="EMBL" id="MDY0394352.1"/>
    </source>
</evidence>
<proteinExistence type="predicted"/>
<comment type="caution">
    <text evidence="1">The sequence shown here is derived from an EMBL/GenBank/DDBJ whole genome shotgun (WGS) entry which is preliminary data.</text>
</comment>
<name>A0ABU5C4U4_9BACI</name>
<dbReference type="EMBL" id="JAWDIP010000003">
    <property type="protein sequence ID" value="MDY0394352.1"/>
    <property type="molecule type" value="Genomic_DNA"/>
</dbReference>
<keyword evidence="2" id="KW-1185">Reference proteome</keyword>
<sequence length="364" mass="42466">MDEQLRNIASDVQAAYGLEEYYLKEQDCCLFRERNALHESIYIYSMTFYPQRYAENEQEDENPEGAAIVEINFHSKQLRRMVFVQGKSFANQTGAYPDNDRESVIDWVENRTGLAWGRQFQLAESSDGTYKFHATVDNIPVHPGGIIKVRFADQKLVSFSIYGVFPQEEQVIWEPFALLPEDVEKISFSQLKLVDFPVHSQKKWVPIYGLEETFITNDKRIIPMEINDSSGAFIKMDKVIEWKEIAVPEGFRRQELKLDDKAPMEEARENVADPDTKPITKAQKEACVKTVTRFLQAVYPNDSGKWRLTKLQRDHGYLAADLKETEMKRQRILADKVRLFILPETMEPLNYIDRKSFFRYIYGI</sequence>
<gene>
    <name evidence="1" type="ORF">RWE15_07585</name>
</gene>